<evidence type="ECO:0000313" key="11">
    <source>
        <dbReference type="EMBL" id="CAH1392025.1"/>
    </source>
</evidence>
<dbReference type="AlphaFoldDB" id="A0A9P0H347"/>
<feature type="transmembrane region" description="Helical" evidence="9">
    <location>
        <begin position="76"/>
        <end position="98"/>
    </location>
</feature>
<dbReference type="Proteomes" id="UP001152798">
    <property type="component" value="Chromosome 1"/>
</dbReference>
<keyword evidence="5" id="KW-0297">G-protein coupled receptor</keyword>
<keyword evidence="8" id="KW-0807">Transducer</keyword>
<feature type="domain" description="G-protein coupled receptors family 1 profile" evidence="10">
    <location>
        <begin position="1"/>
        <end position="189"/>
    </location>
</feature>
<comment type="similarity">
    <text evidence="2">Belongs to the G-protein coupled receptor 1 family.</text>
</comment>
<evidence type="ECO:0000256" key="2">
    <source>
        <dbReference type="ARBA" id="ARBA00010663"/>
    </source>
</evidence>
<dbReference type="GO" id="GO:0004930">
    <property type="term" value="F:G protein-coupled receptor activity"/>
    <property type="evidence" value="ECO:0007669"/>
    <property type="project" value="UniProtKB-KW"/>
</dbReference>
<organism evidence="11 12">
    <name type="scientific">Nezara viridula</name>
    <name type="common">Southern green stink bug</name>
    <name type="synonym">Cimex viridulus</name>
    <dbReference type="NCBI Taxonomy" id="85310"/>
    <lineage>
        <taxon>Eukaryota</taxon>
        <taxon>Metazoa</taxon>
        <taxon>Ecdysozoa</taxon>
        <taxon>Arthropoda</taxon>
        <taxon>Hexapoda</taxon>
        <taxon>Insecta</taxon>
        <taxon>Pterygota</taxon>
        <taxon>Neoptera</taxon>
        <taxon>Paraneoptera</taxon>
        <taxon>Hemiptera</taxon>
        <taxon>Heteroptera</taxon>
        <taxon>Panheteroptera</taxon>
        <taxon>Pentatomomorpha</taxon>
        <taxon>Pentatomoidea</taxon>
        <taxon>Pentatomidae</taxon>
        <taxon>Pentatominae</taxon>
        <taxon>Nezara</taxon>
    </lineage>
</organism>
<dbReference type="Pfam" id="PF00001">
    <property type="entry name" value="7tm_1"/>
    <property type="match status" value="1"/>
</dbReference>
<dbReference type="PANTHER" id="PTHR24243:SF230">
    <property type="entry name" value="G-PROTEIN COUPLED RECEPTORS FAMILY 1 PROFILE DOMAIN-CONTAINING PROTEIN"/>
    <property type="match status" value="1"/>
</dbReference>
<dbReference type="PROSITE" id="PS50262">
    <property type="entry name" value="G_PROTEIN_RECEP_F1_2"/>
    <property type="match status" value="1"/>
</dbReference>
<keyword evidence="7" id="KW-0675">Receptor</keyword>
<sequence length="221" mass="24785">MKRTSMCTVSRAKAVLAALSILAVGACLPFLFLTGIAIKHHNITEEGEVRTEEVEMCQLMEGHEKIAETLNHLDTIVTLIIPFLIIVSLNTLISRTVCRVARVRRSMTKSTGAGGRQSAKQRTSSSQTKVTEMLLVVSTVFIVLNLPSYAIRMYVYINQKGEEERAVVVIQQYAQLLFYINFGINFVLYCVSGQNFRRALISLFCPDIRRRAETTQVTTGY</sequence>
<evidence type="ECO:0000256" key="1">
    <source>
        <dbReference type="ARBA" id="ARBA00004141"/>
    </source>
</evidence>
<accession>A0A9P0H347</accession>
<keyword evidence="4 9" id="KW-1133">Transmembrane helix</keyword>
<protein>
    <recommendedName>
        <fullName evidence="10">G-protein coupled receptors family 1 profile domain-containing protein</fullName>
    </recommendedName>
</protein>
<evidence type="ECO:0000256" key="3">
    <source>
        <dbReference type="ARBA" id="ARBA00022692"/>
    </source>
</evidence>
<dbReference type="Gene3D" id="1.20.1070.10">
    <property type="entry name" value="Rhodopsin 7-helix transmembrane proteins"/>
    <property type="match status" value="1"/>
</dbReference>
<keyword evidence="6 9" id="KW-0472">Membrane</keyword>
<dbReference type="GO" id="GO:0005886">
    <property type="term" value="C:plasma membrane"/>
    <property type="evidence" value="ECO:0007669"/>
    <property type="project" value="TreeGrafter"/>
</dbReference>
<dbReference type="PANTHER" id="PTHR24243">
    <property type="entry name" value="G-PROTEIN COUPLED RECEPTOR"/>
    <property type="match status" value="1"/>
</dbReference>
<evidence type="ECO:0000256" key="4">
    <source>
        <dbReference type="ARBA" id="ARBA00022989"/>
    </source>
</evidence>
<keyword evidence="3 9" id="KW-0812">Transmembrane</keyword>
<evidence type="ECO:0000256" key="7">
    <source>
        <dbReference type="ARBA" id="ARBA00023170"/>
    </source>
</evidence>
<dbReference type="EMBL" id="OV725077">
    <property type="protein sequence ID" value="CAH1392025.1"/>
    <property type="molecule type" value="Genomic_DNA"/>
</dbReference>
<feature type="transmembrane region" description="Helical" evidence="9">
    <location>
        <begin position="130"/>
        <end position="150"/>
    </location>
</feature>
<evidence type="ECO:0000256" key="5">
    <source>
        <dbReference type="ARBA" id="ARBA00023040"/>
    </source>
</evidence>
<evidence type="ECO:0000256" key="9">
    <source>
        <dbReference type="SAM" id="Phobius"/>
    </source>
</evidence>
<dbReference type="OrthoDB" id="9990906at2759"/>
<reference evidence="11" key="1">
    <citation type="submission" date="2022-01" db="EMBL/GenBank/DDBJ databases">
        <authorList>
            <person name="King R."/>
        </authorList>
    </citation>
    <scope>NUCLEOTIDE SEQUENCE</scope>
</reference>
<dbReference type="InterPro" id="IPR017452">
    <property type="entry name" value="GPCR_Rhodpsn_7TM"/>
</dbReference>
<feature type="transmembrane region" description="Helical" evidence="9">
    <location>
        <begin position="170"/>
        <end position="191"/>
    </location>
</feature>
<dbReference type="InterPro" id="IPR000276">
    <property type="entry name" value="GPCR_Rhodpsn"/>
</dbReference>
<dbReference type="PROSITE" id="PS51257">
    <property type="entry name" value="PROKAR_LIPOPROTEIN"/>
    <property type="match status" value="1"/>
</dbReference>
<evidence type="ECO:0000259" key="10">
    <source>
        <dbReference type="PROSITE" id="PS50262"/>
    </source>
</evidence>
<keyword evidence="12" id="KW-1185">Reference proteome</keyword>
<gene>
    <name evidence="11" type="ORF">NEZAVI_LOCUS2929</name>
</gene>
<comment type="subcellular location">
    <subcellularLocation>
        <location evidence="1">Membrane</location>
        <topology evidence="1">Multi-pass membrane protein</topology>
    </subcellularLocation>
</comment>
<dbReference type="SUPFAM" id="SSF81321">
    <property type="entry name" value="Family A G protein-coupled receptor-like"/>
    <property type="match status" value="1"/>
</dbReference>
<evidence type="ECO:0000256" key="8">
    <source>
        <dbReference type="ARBA" id="ARBA00023224"/>
    </source>
</evidence>
<evidence type="ECO:0000313" key="12">
    <source>
        <dbReference type="Proteomes" id="UP001152798"/>
    </source>
</evidence>
<name>A0A9P0H347_NEZVI</name>
<proteinExistence type="inferred from homology"/>
<evidence type="ECO:0000256" key="6">
    <source>
        <dbReference type="ARBA" id="ARBA00023136"/>
    </source>
</evidence>